<sequence>MAVYDRPTLIEGFIVVVLVCTLFLFHFRSALVAIVSLPLGILGALSVITENGSQIALGDLADIVVTEGPTMLKGKNAHLSNWIHVNLRGRDLKSAIEEMQQRVAQQVKLPQGGLLSWSGQFEYLERATA</sequence>
<keyword evidence="1 3" id="KW-0812">Transmembrane</keyword>
<protein>
    <submittedName>
        <fullName evidence="4">AcrB/AcrD/AcrF family protein</fullName>
    </submittedName>
</protein>
<evidence type="ECO:0000256" key="3">
    <source>
        <dbReference type="SAM" id="Phobius"/>
    </source>
</evidence>
<dbReference type="Pfam" id="PF00873">
    <property type="entry name" value="ACR_tran"/>
    <property type="match status" value="1"/>
</dbReference>
<organism evidence="4 5">
    <name type="scientific">Kosakonia oryziphila</name>
    <dbReference type="NCBI Taxonomy" id="1005667"/>
    <lineage>
        <taxon>Bacteria</taxon>
        <taxon>Pseudomonadati</taxon>
        <taxon>Pseudomonadota</taxon>
        <taxon>Gammaproteobacteria</taxon>
        <taxon>Enterobacterales</taxon>
        <taxon>Enterobacteriaceae</taxon>
        <taxon>Kosakonia</taxon>
    </lineage>
</organism>
<evidence type="ECO:0000256" key="2">
    <source>
        <dbReference type="ARBA" id="ARBA00022989"/>
    </source>
</evidence>
<dbReference type="InterPro" id="IPR027463">
    <property type="entry name" value="AcrB_DN_DC_subdom"/>
</dbReference>
<gene>
    <name evidence="4" type="ORF">GA0061070_10085</name>
</gene>
<dbReference type="SUPFAM" id="SSF82866">
    <property type="entry name" value="Multidrug efflux transporter AcrB transmembrane domain"/>
    <property type="match status" value="1"/>
</dbReference>
<dbReference type="Gene3D" id="3.30.70.1440">
    <property type="entry name" value="Multidrug efflux transporter AcrB pore domain"/>
    <property type="match status" value="1"/>
</dbReference>
<feature type="transmembrane region" description="Helical" evidence="3">
    <location>
        <begin position="7"/>
        <end position="25"/>
    </location>
</feature>
<dbReference type="EMBL" id="FMBC01000008">
    <property type="protein sequence ID" value="SCC06584.1"/>
    <property type="molecule type" value="Genomic_DNA"/>
</dbReference>
<proteinExistence type="predicted"/>
<dbReference type="PANTHER" id="PTHR32063:SF19">
    <property type="entry name" value="CATION EFFLUX SYSTEM PROTEIN CUSA"/>
    <property type="match status" value="1"/>
</dbReference>
<keyword evidence="3" id="KW-0472">Membrane</keyword>
<dbReference type="PRINTS" id="PR00702">
    <property type="entry name" value="ACRIFLAVINRP"/>
</dbReference>
<keyword evidence="2 3" id="KW-1133">Transmembrane helix</keyword>
<dbReference type="PANTHER" id="PTHR32063">
    <property type="match status" value="1"/>
</dbReference>
<dbReference type="GO" id="GO:0005886">
    <property type="term" value="C:plasma membrane"/>
    <property type="evidence" value="ECO:0007669"/>
    <property type="project" value="TreeGrafter"/>
</dbReference>
<dbReference type="GO" id="GO:0042910">
    <property type="term" value="F:xenobiotic transmembrane transporter activity"/>
    <property type="evidence" value="ECO:0007669"/>
    <property type="project" value="TreeGrafter"/>
</dbReference>
<name>A0A1C4BIN3_9ENTR</name>
<dbReference type="InterPro" id="IPR001036">
    <property type="entry name" value="Acrflvin-R"/>
</dbReference>
<evidence type="ECO:0000256" key="1">
    <source>
        <dbReference type="ARBA" id="ARBA00022692"/>
    </source>
</evidence>
<dbReference type="AlphaFoldDB" id="A0A1C4BIN3"/>
<evidence type="ECO:0000313" key="4">
    <source>
        <dbReference type="EMBL" id="SCC06584.1"/>
    </source>
</evidence>
<evidence type="ECO:0000313" key="5">
    <source>
        <dbReference type="Proteomes" id="UP000198515"/>
    </source>
</evidence>
<reference evidence="5" key="1">
    <citation type="submission" date="2016-08" db="EMBL/GenBank/DDBJ databases">
        <authorList>
            <person name="Varghese N."/>
            <person name="Submissions Spin"/>
        </authorList>
    </citation>
    <scope>NUCLEOTIDE SEQUENCE [LARGE SCALE GENOMIC DNA]</scope>
    <source>
        <strain evidence="5">REICA_142</strain>
    </source>
</reference>
<accession>A0A1C4BIN3</accession>
<dbReference type="Gene3D" id="3.30.2090.10">
    <property type="entry name" value="Multidrug efflux transporter AcrB TolC docking domain, DN and DC subdomains"/>
    <property type="match status" value="1"/>
</dbReference>
<keyword evidence="5" id="KW-1185">Reference proteome</keyword>
<dbReference type="Proteomes" id="UP000198515">
    <property type="component" value="Unassembled WGS sequence"/>
</dbReference>